<dbReference type="EMBL" id="JAQQWE010000008">
    <property type="protein sequence ID" value="KAK7943309.1"/>
    <property type="molecule type" value="Genomic_DNA"/>
</dbReference>
<evidence type="ECO:0000313" key="2">
    <source>
        <dbReference type="EMBL" id="KAK7943309.1"/>
    </source>
</evidence>
<protein>
    <submittedName>
        <fullName evidence="2">Uncharacterized protein</fullName>
    </submittedName>
</protein>
<feature type="region of interest" description="Disordered" evidence="1">
    <location>
        <begin position="1"/>
        <end position="31"/>
    </location>
</feature>
<dbReference type="PANTHER" id="PTHR35896">
    <property type="entry name" value="IG-LIKE DOMAIN-CONTAINING PROTEIN"/>
    <property type="match status" value="1"/>
</dbReference>
<dbReference type="GeneID" id="92081706"/>
<organism evidence="2 3">
    <name type="scientific">Apiospora aurea</name>
    <dbReference type="NCBI Taxonomy" id="335848"/>
    <lineage>
        <taxon>Eukaryota</taxon>
        <taxon>Fungi</taxon>
        <taxon>Dikarya</taxon>
        <taxon>Ascomycota</taxon>
        <taxon>Pezizomycotina</taxon>
        <taxon>Sordariomycetes</taxon>
        <taxon>Xylariomycetidae</taxon>
        <taxon>Amphisphaeriales</taxon>
        <taxon>Apiosporaceae</taxon>
        <taxon>Apiospora</taxon>
    </lineage>
</organism>
<keyword evidence="3" id="KW-1185">Reference proteome</keyword>
<sequence length="232" mass="25656">MENRHLRQDQDITLDSPKVRKPVSTSAASPDSIQCGRSIVIAVLGHLPFPAPADNPPKVHGPPVPRPNTDEIAFDCGQTYADAVARNCTLDIMSGAWIPAPCYNATAAQEALSPSAAVANLTGTRFLHWFREWEHTHPVPLEELWTLDSLRAYTWQSYHVVHCLYSWEVLTRAIARMRGGEKNVYIHSKLLSESHTHHCAMVIAANAAETDLYRGTKVELQIGLGECARLDG</sequence>
<evidence type="ECO:0000313" key="3">
    <source>
        <dbReference type="Proteomes" id="UP001391051"/>
    </source>
</evidence>
<evidence type="ECO:0000256" key="1">
    <source>
        <dbReference type="SAM" id="MobiDB-lite"/>
    </source>
</evidence>
<name>A0ABR1PZY2_9PEZI</name>
<dbReference type="PANTHER" id="PTHR35896:SF3">
    <property type="entry name" value="MAJOR FACILITATOR SUPERFAMILY TRANSPORTER"/>
    <property type="match status" value="1"/>
</dbReference>
<gene>
    <name evidence="2" type="ORF">PG986_012422</name>
</gene>
<dbReference type="InterPro" id="IPR053008">
    <property type="entry name" value="Phomopsin_biosynth_assoc"/>
</dbReference>
<dbReference type="Proteomes" id="UP001391051">
    <property type="component" value="Unassembled WGS sequence"/>
</dbReference>
<feature type="compositionally biased region" description="Basic and acidic residues" evidence="1">
    <location>
        <begin position="1"/>
        <end position="10"/>
    </location>
</feature>
<comment type="caution">
    <text evidence="2">The sequence shown here is derived from an EMBL/GenBank/DDBJ whole genome shotgun (WGS) entry which is preliminary data.</text>
</comment>
<accession>A0ABR1PZY2</accession>
<reference evidence="2 3" key="1">
    <citation type="submission" date="2023-01" db="EMBL/GenBank/DDBJ databases">
        <title>Analysis of 21 Apiospora genomes using comparative genomics revels a genus with tremendous synthesis potential of carbohydrate active enzymes and secondary metabolites.</title>
        <authorList>
            <person name="Sorensen T."/>
        </authorList>
    </citation>
    <scope>NUCLEOTIDE SEQUENCE [LARGE SCALE GENOMIC DNA]</scope>
    <source>
        <strain evidence="2 3">CBS 24483</strain>
    </source>
</reference>
<proteinExistence type="predicted"/>
<dbReference type="RefSeq" id="XP_066695340.1">
    <property type="nucleotide sequence ID" value="XM_066848644.1"/>
</dbReference>